<evidence type="ECO:0000259" key="3">
    <source>
        <dbReference type="PROSITE" id="PS50157"/>
    </source>
</evidence>
<dbReference type="PROSITE" id="PS50157">
    <property type="entry name" value="ZINC_FINGER_C2H2_2"/>
    <property type="match status" value="1"/>
</dbReference>
<keyword evidence="1" id="KW-0863">Zinc-finger</keyword>
<gene>
    <name evidence="4" type="ORF">B0I35DRAFT_183231</name>
</gene>
<organism evidence="4 5">
    <name type="scientific">Stachybotrys elegans</name>
    <dbReference type="NCBI Taxonomy" id="80388"/>
    <lineage>
        <taxon>Eukaryota</taxon>
        <taxon>Fungi</taxon>
        <taxon>Dikarya</taxon>
        <taxon>Ascomycota</taxon>
        <taxon>Pezizomycotina</taxon>
        <taxon>Sordariomycetes</taxon>
        <taxon>Hypocreomycetidae</taxon>
        <taxon>Hypocreales</taxon>
        <taxon>Stachybotryaceae</taxon>
        <taxon>Stachybotrys</taxon>
    </lineage>
</organism>
<dbReference type="InterPro" id="IPR013087">
    <property type="entry name" value="Znf_C2H2_type"/>
</dbReference>
<dbReference type="AlphaFoldDB" id="A0A8K0STX6"/>
<feature type="region of interest" description="Disordered" evidence="2">
    <location>
        <begin position="123"/>
        <end position="177"/>
    </location>
</feature>
<dbReference type="OrthoDB" id="4161727at2759"/>
<protein>
    <recommendedName>
        <fullName evidence="3">C2H2-type domain-containing protein</fullName>
    </recommendedName>
</protein>
<feature type="compositionally biased region" description="Low complexity" evidence="2">
    <location>
        <begin position="240"/>
        <end position="251"/>
    </location>
</feature>
<dbReference type="Gene3D" id="3.30.160.60">
    <property type="entry name" value="Classic Zinc Finger"/>
    <property type="match status" value="1"/>
</dbReference>
<dbReference type="PANTHER" id="PTHR38166:SF1">
    <property type="entry name" value="C2H2-TYPE DOMAIN-CONTAINING PROTEIN"/>
    <property type="match status" value="1"/>
</dbReference>
<keyword evidence="1" id="KW-0862">Zinc</keyword>
<feature type="region of interest" description="Disordered" evidence="2">
    <location>
        <begin position="210"/>
        <end position="279"/>
    </location>
</feature>
<evidence type="ECO:0000313" key="4">
    <source>
        <dbReference type="EMBL" id="KAH7322497.1"/>
    </source>
</evidence>
<reference evidence="4" key="1">
    <citation type="journal article" date="2021" name="Nat. Commun.">
        <title>Genetic determinants of endophytism in the Arabidopsis root mycobiome.</title>
        <authorList>
            <person name="Mesny F."/>
            <person name="Miyauchi S."/>
            <person name="Thiergart T."/>
            <person name="Pickel B."/>
            <person name="Atanasova L."/>
            <person name="Karlsson M."/>
            <person name="Huettel B."/>
            <person name="Barry K.W."/>
            <person name="Haridas S."/>
            <person name="Chen C."/>
            <person name="Bauer D."/>
            <person name="Andreopoulos W."/>
            <person name="Pangilinan J."/>
            <person name="LaButti K."/>
            <person name="Riley R."/>
            <person name="Lipzen A."/>
            <person name="Clum A."/>
            <person name="Drula E."/>
            <person name="Henrissat B."/>
            <person name="Kohler A."/>
            <person name="Grigoriev I.V."/>
            <person name="Martin F.M."/>
            <person name="Hacquard S."/>
        </authorList>
    </citation>
    <scope>NUCLEOTIDE SEQUENCE</scope>
    <source>
        <strain evidence="4">MPI-CAGE-CH-0235</strain>
    </source>
</reference>
<feature type="compositionally biased region" description="Polar residues" evidence="2">
    <location>
        <begin position="226"/>
        <end position="236"/>
    </location>
</feature>
<feature type="domain" description="C2H2-type" evidence="3">
    <location>
        <begin position="328"/>
        <end position="361"/>
    </location>
</feature>
<accession>A0A8K0STX6</accession>
<keyword evidence="5" id="KW-1185">Reference proteome</keyword>
<comment type="caution">
    <text evidence="4">The sequence shown here is derived from an EMBL/GenBank/DDBJ whole genome shotgun (WGS) entry which is preliminary data.</text>
</comment>
<proteinExistence type="predicted"/>
<sequence length="424" mass="46981">MPKKWNTEELRGFLFHILGQRPSTEAAVEKIIAFILRYEVPRGPALVANENPNKGENLGKSLVMNRFLTNNPKEAFIDSLDSTFESGQELHSIREPNSPLPPFNSQRDAEMPTNGRIRTAKLDSGIPGEMSAVPPAESLQPVDGPSNGKHASLSISTGSPELISANDENPSGTSSGGEILELVLGKKKAERIASNMTTLFETLIEHHCGVRTRNGGTVPNRKGPQENVSAPSQSALQPRGSQDGGDSQQGGPEKKPRDRDDDGDDDNDDTSRGKKRLKANAVYKQKLACPFMKRHPMEFSTWRTCPGPGFDGLNRMKEHLKRKHLKEHECQRCGSSFENARALQSHLREIEPCSVDTATQKMGLITQVQWDEIGRTRKSSGVSEQDMWRQIYGILFPEVDPWAIPSPCGFRVPFYIHDTLLILP</sequence>
<feature type="region of interest" description="Disordered" evidence="2">
    <location>
        <begin position="88"/>
        <end position="110"/>
    </location>
</feature>
<keyword evidence="1" id="KW-0479">Metal-binding</keyword>
<evidence type="ECO:0000313" key="5">
    <source>
        <dbReference type="Proteomes" id="UP000813444"/>
    </source>
</evidence>
<evidence type="ECO:0000256" key="2">
    <source>
        <dbReference type="SAM" id="MobiDB-lite"/>
    </source>
</evidence>
<dbReference type="PANTHER" id="PTHR38166">
    <property type="entry name" value="C2H2-TYPE DOMAIN-CONTAINING PROTEIN-RELATED"/>
    <property type="match status" value="1"/>
</dbReference>
<evidence type="ECO:0000256" key="1">
    <source>
        <dbReference type="PROSITE-ProRule" id="PRU00042"/>
    </source>
</evidence>
<name>A0A8K0STX6_9HYPO</name>
<dbReference type="GO" id="GO:0008270">
    <property type="term" value="F:zinc ion binding"/>
    <property type="evidence" value="ECO:0007669"/>
    <property type="project" value="UniProtKB-KW"/>
</dbReference>
<dbReference type="EMBL" id="JAGPNK010000004">
    <property type="protein sequence ID" value="KAH7322497.1"/>
    <property type="molecule type" value="Genomic_DNA"/>
</dbReference>
<dbReference type="Proteomes" id="UP000813444">
    <property type="component" value="Unassembled WGS sequence"/>
</dbReference>